<dbReference type="Proteomes" id="UP001320159">
    <property type="component" value="Unassembled WGS sequence"/>
</dbReference>
<comment type="caution">
    <text evidence="2">The sequence shown here is derived from an EMBL/GenBank/DDBJ whole genome shotgun (WGS) entry which is preliminary data.</text>
</comment>
<feature type="transmembrane region" description="Helical" evidence="1">
    <location>
        <begin position="12"/>
        <end position="31"/>
    </location>
</feature>
<proteinExistence type="predicted"/>
<gene>
    <name evidence="2" type="ORF">CUJ83_08480</name>
</gene>
<sequence length="186" mass="20406">MSDYLRAVKWGIFGGIIILLGLLLILAAASFSDILSEQKRSDIQYTADGKLVPVPASEDMWEFMAWAIWGMLIALIIPITGAMTVRNILHKSANIKDSVIISAIAGVVSAITLHTGDVAIRIITIFTKNPEYFGAYWSINDEILWQLNIYKDGLLGIIIIGMILSIIGGLAYIAYLKLAHSDNIIN</sequence>
<accession>A0AAP2W7G3</accession>
<keyword evidence="1" id="KW-0812">Transmembrane</keyword>
<keyword evidence="1" id="KW-0472">Membrane</keyword>
<evidence type="ECO:0000313" key="2">
    <source>
        <dbReference type="EMBL" id="MCD1295031.1"/>
    </source>
</evidence>
<dbReference type="EMBL" id="PGCK01000006">
    <property type="protein sequence ID" value="MCD1295031.1"/>
    <property type="molecule type" value="Genomic_DNA"/>
</dbReference>
<feature type="transmembrane region" description="Helical" evidence="1">
    <location>
        <begin position="154"/>
        <end position="176"/>
    </location>
</feature>
<organism evidence="2 3">
    <name type="scientific">Methanooceanicella nereidis</name>
    <dbReference type="NCBI Taxonomy" id="2052831"/>
    <lineage>
        <taxon>Archaea</taxon>
        <taxon>Methanobacteriati</taxon>
        <taxon>Methanobacteriota</taxon>
        <taxon>Stenosarchaea group</taxon>
        <taxon>Methanomicrobia</taxon>
        <taxon>Methanocellales</taxon>
        <taxon>Methanocellaceae</taxon>
        <taxon>Methanooceanicella</taxon>
    </lineage>
</organism>
<evidence type="ECO:0000313" key="3">
    <source>
        <dbReference type="Proteomes" id="UP001320159"/>
    </source>
</evidence>
<dbReference type="RefSeq" id="WP_230741871.1">
    <property type="nucleotide sequence ID" value="NZ_PGCK01000006.1"/>
</dbReference>
<feature type="transmembrane region" description="Helical" evidence="1">
    <location>
        <begin position="63"/>
        <end position="86"/>
    </location>
</feature>
<evidence type="ECO:0000256" key="1">
    <source>
        <dbReference type="SAM" id="Phobius"/>
    </source>
</evidence>
<name>A0AAP2W7G3_9EURY</name>
<keyword evidence="1" id="KW-1133">Transmembrane helix</keyword>
<reference evidence="2 3" key="1">
    <citation type="submission" date="2017-11" db="EMBL/GenBank/DDBJ databases">
        <title>Isolation and Characterization of Family Methanocellaceae Species from Potential Methane Hydrate Area Offshore Southwestern Taiwan.</title>
        <authorList>
            <person name="Zhang W.-L."/>
            <person name="Chen W.-C."/>
            <person name="Lai M.-C."/>
            <person name="Chen S.-C."/>
        </authorList>
    </citation>
    <scope>NUCLEOTIDE SEQUENCE [LARGE SCALE GENOMIC DNA]</scope>
    <source>
        <strain evidence="2 3">CWC-04</strain>
    </source>
</reference>
<feature type="transmembrane region" description="Helical" evidence="1">
    <location>
        <begin position="98"/>
        <end position="123"/>
    </location>
</feature>
<dbReference type="AlphaFoldDB" id="A0AAP2W7G3"/>
<keyword evidence="3" id="KW-1185">Reference proteome</keyword>
<protein>
    <submittedName>
        <fullName evidence="2">Uncharacterized protein</fullName>
    </submittedName>
</protein>